<accession>A0A7J6X6Y3</accession>
<name>A0A7J6X6Y3_THATH</name>
<organism evidence="1 2">
    <name type="scientific">Thalictrum thalictroides</name>
    <name type="common">Rue-anemone</name>
    <name type="synonym">Anemone thalictroides</name>
    <dbReference type="NCBI Taxonomy" id="46969"/>
    <lineage>
        <taxon>Eukaryota</taxon>
        <taxon>Viridiplantae</taxon>
        <taxon>Streptophyta</taxon>
        <taxon>Embryophyta</taxon>
        <taxon>Tracheophyta</taxon>
        <taxon>Spermatophyta</taxon>
        <taxon>Magnoliopsida</taxon>
        <taxon>Ranunculales</taxon>
        <taxon>Ranunculaceae</taxon>
        <taxon>Thalictroideae</taxon>
        <taxon>Thalictrum</taxon>
    </lineage>
</organism>
<dbReference type="AlphaFoldDB" id="A0A7J6X6Y3"/>
<proteinExistence type="predicted"/>
<gene>
    <name evidence="1" type="ORF">FRX31_006083</name>
</gene>
<dbReference type="Proteomes" id="UP000554482">
    <property type="component" value="Unassembled WGS sequence"/>
</dbReference>
<evidence type="ECO:0000313" key="1">
    <source>
        <dbReference type="EMBL" id="KAF5204330.1"/>
    </source>
</evidence>
<protein>
    <submittedName>
        <fullName evidence="1">Uncharacterized protein</fullName>
    </submittedName>
</protein>
<comment type="caution">
    <text evidence="1">The sequence shown here is derived from an EMBL/GenBank/DDBJ whole genome shotgun (WGS) entry which is preliminary data.</text>
</comment>
<dbReference type="OrthoDB" id="9996895at2759"/>
<sequence length="87" mass="9590">MLAHDSTARAIENPNRILRWVAMLGHLSLSGKSAAIYACAREQGFQVIEDYPFDGRGCKSLVTVDCLFDDIGVRVQPSTVPRIKSII</sequence>
<dbReference type="EMBL" id="JABWDY010005569">
    <property type="protein sequence ID" value="KAF5204330.1"/>
    <property type="molecule type" value="Genomic_DNA"/>
</dbReference>
<reference evidence="1 2" key="1">
    <citation type="submission" date="2020-06" db="EMBL/GenBank/DDBJ databases">
        <title>Transcriptomic and genomic resources for Thalictrum thalictroides and T. hernandezii: Facilitating candidate gene discovery in an emerging model plant lineage.</title>
        <authorList>
            <person name="Arias T."/>
            <person name="Riano-Pachon D.M."/>
            <person name="Di Stilio V.S."/>
        </authorList>
    </citation>
    <scope>NUCLEOTIDE SEQUENCE [LARGE SCALE GENOMIC DNA]</scope>
    <source>
        <strain evidence="2">cv. WT478/WT964</strain>
        <tissue evidence="1">Leaves</tissue>
    </source>
</reference>
<keyword evidence="2" id="KW-1185">Reference proteome</keyword>
<evidence type="ECO:0000313" key="2">
    <source>
        <dbReference type="Proteomes" id="UP000554482"/>
    </source>
</evidence>